<evidence type="ECO:0000256" key="1">
    <source>
        <dbReference type="ARBA" id="ARBA00008416"/>
    </source>
</evidence>
<organism evidence="6 7">
    <name type="scientific">Streptomyces hygroscopicus</name>
    <dbReference type="NCBI Taxonomy" id="1912"/>
    <lineage>
        <taxon>Bacteria</taxon>
        <taxon>Bacillati</taxon>
        <taxon>Actinomycetota</taxon>
        <taxon>Actinomycetes</taxon>
        <taxon>Kitasatosporales</taxon>
        <taxon>Streptomycetaceae</taxon>
        <taxon>Streptomyces</taxon>
        <taxon>Streptomyces violaceusniger group</taxon>
    </lineage>
</organism>
<feature type="domain" description="Pirin C-terminal" evidence="5">
    <location>
        <begin position="207"/>
        <end position="305"/>
    </location>
</feature>
<name>A0ABQ3UDG4_STRHY</name>
<dbReference type="Proteomes" id="UP001054854">
    <property type="component" value="Unassembled WGS sequence"/>
</dbReference>
<proteinExistence type="inferred from homology"/>
<dbReference type="InterPro" id="IPR011051">
    <property type="entry name" value="RmlC_Cupin_sf"/>
</dbReference>
<dbReference type="Gene3D" id="2.60.120.10">
    <property type="entry name" value="Jelly Rolls"/>
    <property type="match status" value="1"/>
</dbReference>
<reference evidence="6" key="1">
    <citation type="submission" date="2024-05" db="EMBL/GenBank/DDBJ databases">
        <title>Whole genome shotgun sequence of Streptomyces hygroscopicus NBRC 113678.</title>
        <authorList>
            <person name="Komaki H."/>
            <person name="Tamura T."/>
        </authorList>
    </citation>
    <scope>NUCLEOTIDE SEQUENCE</scope>
    <source>
        <strain evidence="6">N11-34</strain>
    </source>
</reference>
<dbReference type="Pfam" id="PF02678">
    <property type="entry name" value="Pirin"/>
    <property type="match status" value="1"/>
</dbReference>
<dbReference type="CDD" id="cd02909">
    <property type="entry name" value="cupin_pirin_N"/>
    <property type="match status" value="1"/>
</dbReference>
<sequence length="346" mass="37167">MLKVELLVAEGGTVSNAEARPAELRCGGRSDGDRPRAVEVLTSRSVPLGGPRAMTVRRTLPQRARTLIGAWCFADHYGPDDVAETGGMDVAPHPHTGLQTVSWLFTGEIEHRDSLGSHALVRPGELNLMTGGWGISHSEVSTPGTTVLHGVQLWVALPEEHRHAERDFQHYVPTPVPLDGGTARIFLGTLAGDASPVRTFTPLLGAELSVAAGATVTLDVDVHFEHGLLVDTGHVRLNGTALEPTELGYAAPGHEALTLVNEGPEPARLVLLGGPPFEEEIIMWWNFIGRTHEDIVRAREAWQNGSDRFGRVEGYPGDRLPAPALPHSTLTPRKNPARPAGGPRLS</sequence>
<feature type="region of interest" description="Disordered" evidence="3">
    <location>
        <begin position="307"/>
        <end position="346"/>
    </location>
</feature>
<protein>
    <recommendedName>
        <fullName evidence="8">Pirin</fullName>
    </recommendedName>
</protein>
<dbReference type="InterPro" id="IPR012093">
    <property type="entry name" value="Pirin"/>
</dbReference>
<evidence type="ECO:0000313" key="7">
    <source>
        <dbReference type="Proteomes" id="UP001054854"/>
    </source>
</evidence>
<evidence type="ECO:0000259" key="4">
    <source>
        <dbReference type="Pfam" id="PF02678"/>
    </source>
</evidence>
<dbReference type="InterPro" id="IPR014710">
    <property type="entry name" value="RmlC-like_jellyroll"/>
</dbReference>
<comment type="caution">
    <text evidence="6">The sequence shown here is derived from an EMBL/GenBank/DDBJ whole genome shotgun (WGS) entry which is preliminary data.</text>
</comment>
<keyword evidence="7" id="KW-1185">Reference proteome</keyword>
<evidence type="ECO:0000256" key="3">
    <source>
        <dbReference type="SAM" id="MobiDB-lite"/>
    </source>
</evidence>
<comment type="similarity">
    <text evidence="1 2">Belongs to the pirin family.</text>
</comment>
<gene>
    <name evidence="6" type="ORF">TPA0910_80890</name>
</gene>
<evidence type="ECO:0000259" key="5">
    <source>
        <dbReference type="Pfam" id="PF05726"/>
    </source>
</evidence>
<dbReference type="SUPFAM" id="SSF51182">
    <property type="entry name" value="RmlC-like cupins"/>
    <property type="match status" value="1"/>
</dbReference>
<dbReference type="PANTHER" id="PTHR13903">
    <property type="entry name" value="PIRIN-RELATED"/>
    <property type="match status" value="1"/>
</dbReference>
<dbReference type="InterPro" id="IPR008778">
    <property type="entry name" value="Pirin_C_dom"/>
</dbReference>
<evidence type="ECO:0000256" key="2">
    <source>
        <dbReference type="RuleBase" id="RU003457"/>
    </source>
</evidence>
<accession>A0ABQ3UDG4</accession>
<dbReference type="EMBL" id="BNEK01000005">
    <property type="protein sequence ID" value="GHJ33656.1"/>
    <property type="molecule type" value="Genomic_DNA"/>
</dbReference>
<dbReference type="Pfam" id="PF05726">
    <property type="entry name" value="Pirin_C"/>
    <property type="match status" value="1"/>
</dbReference>
<dbReference type="InterPro" id="IPR003829">
    <property type="entry name" value="Pirin_N_dom"/>
</dbReference>
<evidence type="ECO:0008006" key="8">
    <source>
        <dbReference type="Google" id="ProtNLM"/>
    </source>
</evidence>
<dbReference type="PANTHER" id="PTHR13903:SF8">
    <property type="entry name" value="PIRIN"/>
    <property type="match status" value="1"/>
</dbReference>
<evidence type="ECO:0000313" key="6">
    <source>
        <dbReference type="EMBL" id="GHJ33656.1"/>
    </source>
</evidence>
<feature type="domain" description="Pirin N-terminal" evidence="4">
    <location>
        <begin position="55"/>
        <end position="155"/>
    </location>
</feature>